<dbReference type="PRINTS" id="PR00326">
    <property type="entry name" value="GTP1OBG"/>
</dbReference>
<dbReference type="HAMAP" id="MF_00379">
    <property type="entry name" value="GTPase_MnmE"/>
    <property type="match status" value="1"/>
</dbReference>
<organism evidence="7 8">
    <name type="scientific">Mucisphaera calidilacus</name>
    <dbReference type="NCBI Taxonomy" id="2527982"/>
    <lineage>
        <taxon>Bacteria</taxon>
        <taxon>Pseudomonadati</taxon>
        <taxon>Planctomycetota</taxon>
        <taxon>Phycisphaerae</taxon>
        <taxon>Phycisphaerales</taxon>
        <taxon>Phycisphaeraceae</taxon>
        <taxon>Mucisphaera</taxon>
    </lineage>
</organism>
<evidence type="ECO:0000256" key="2">
    <source>
        <dbReference type="ARBA" id="ARBA00023134"/>
    </source>
</evidence>
<keyword evidence="3" id="KW-0963">Cytoplasm</keyword>
<evidence type="ECO:0000256" key="1">
    <source>
        <dbReference type="ARBA" id="ARBA00022741"/>
    </source>
</evidence>
<keyword evidence="1 3" id="KW-0547">Nucleotide-binding</keyword>
<reference evidence="7 8" key="1">
    <citation type="submission" date="2019-02" db="EMBL/GenBank/DDBJ databases">
        <title>Deep-cultivation of Planctomycetes and their phenomic and genomic characterization uncovers novel biology.</title>
        <authorList>
            <person name="Wiegand S."/>
            <person name="Jogler M."/>
            <person name="Boedeker C."/>
            <person name="Pinto D."/>
            <person name="Vollmers J."/>
            <person name="Rivas-Marin E."/>
            <person name="Kohn T."/>
            <person name="Peeters S.H."/>
            <person name="Heuer A."/>
            <person name="Rast P."/>
            <person name="Oberbeckmann S."/>
            <person name="Bunk B."/>
            <person name="Jeske O."/>
            <person name="Meyerdierks A."/>
            <person name="Storesund J.E."/>
            <person name="Kallscheuer N."/>
            <person name="Luecker S."/>
            <person name="Lage O.M."/>
            <person name="Pohl T."/>
            <person name="Merkel B.J."/>
            <person name="Hornburger P."/>
            <person name="Mueller R.-W."/>
            <person name="Bruemmer F."/>
            <person name="Labrenz M."/>
            <person name="Spormann A.M."/>
            <person name="Op den Camp H."/>
            <person name="Overmann J."/>
            <person name="Amann R."/>
            <person name="Jetten M.S.M."/>
            <person name="Mascher T."/>
            <person name="Medema M.H."/>
            <person name="Devos D.P."/>
            <person name="Kaster A.-K."/>
            <person name="Ovreas L."/>
            <person name="Rohde M."/>
            <person name="Galperin M.Y."/>
            <person name="Jogler C."/>
        </authorList>
    </citation>
    <scope>NUCLEOTIDE SEQUENCE [LARGE SCALE GENOMIC DNA]</scope>
    <source>
        <strain evidence="7 8">Pan265</strain>
    </source>
</reference>
<name>A0A518BVH0_9BACT</name>
<comment type="cofactor">
    <cofactor evidence="3">
        <name>K(+)</name>
        <dbReference type="ChEBI" id="CHEBI:29103"/>
    </cofactor>
    <text evidence="3">Binds 1 potassium ion per subunit.</text>
</comment>
<feature type="binding site" evidence="3">
    <location>
        <position position="25"/>
    </location>
    <ligand>
        <name>(6S)-5-formyl-5,6,7,8-tetrahydrofolate</name>
        <dbReference type="ChEBI" id="CHEBI:57457"/>
    </ligand>
</feature>
<sequence length="452" mass="48406">MSHPANDTIVATASPVGPAARGMIRLSGPDAHAILARLCTPPDKPRQLADTRLKHTDLPPIPARVCAFRASGSYTGEPAAELWLPGNPSLLERTLHAATAAGARLAEPGEFSYRAFRNGRLTLEQAEGVSATIAADNDHQLEAATTWRQGRLGQTVDNWMHTLADTLALVEAGIDFTDQDDVVAIPAHELAERINTIHHAVRTLHDSGYVHREHHAQPRVVLAGPPSAGKSTLMNALLGHHRAVTHHAPGTTRDRLEAPLDLTHPDGHTVSVILVDLAGLDDTPDHGRDAEAQFIAREALEDADLILRCVPADDAQPVNLPEDANHIDVRTKADLAQHPHDDHALPVCGLTGNGLEALRSAIAGHLAADHTTRGSARIALQPRHQHALHATLTTLGSLLDQIGPDPSDHRLTDPELVADTIRQALDHLGSIAGRISEDDVIGRLFAQFCIGK</sequence>
<feature type="domain" description="MnmE helical" evidence="6">
    <location>
        <begin position="123"/>
        <end position="449"/>
    </location>
</feature>
<dbReference type="KEGG" id="mcad:Pan265_08260"/>
<feature type="binding site" evidence="3">
    <location>
        <position position="231"/>
    </location>
    <ligand>
        <name>Mg(2+)</name>
        <dbReference type="ChEBI" id="CHEBI:18420"/>
    </ligand>
</feature>
<dbReference type="InterPro" id="IPR018948">
    <property type="entry name" value="GTP-bd_TrmE_N"/>
</dbReference>
<comment type="subcellular location">
    <subcellularLocation>
        <location evidence="3">Cytoplasm</location>
    </subcellularLocation>
</comment>
<feature type="domain" description="G" evidence="4">
    <location>
        <begin position="219"/>
        <end position="316"/>
    </location>
</feature>
<dbReference type="EMBL" id="CP036280">
    <property type="protein sequence ID" value="QDU70982.1"/>
    <property type="molecule type" value="Genomic_DNA"/>
</dbReference>
<keyword evidence="3" id="KW-0819">tRNA processing</keyword>
<feature type="binding site" evidence="3">
    <location>
        <position position="81"/>
    </location>
    <ligand>
        <name>(6S)-5-formyl-5,6,7,8-tetrahydrofolate</name>
        <dbReference type="ChEBI" id="CHEBI:57457"/>
    </ligand>
</feature>
<dbReference type="InterPro" id="IPR025867">
    <property type="entry name" value="MnmE_helical"/>
</dbReference>
<comment type="subunit">
    <text evidence="3">Homodimer. Heterotetramer of two MnmE and two MnmG subunits.</text>
</comment>
<dbReference type="Gene3D" id="3.30.1360.120">
    <property type="entry name" value="Probable tRNA modification gtpase trme, domain 1"/>
    <property type="match status" value="1"/>
</dbReference>
<keyword evidence="2 3" id="KW-0342">GTP-binding</keyword>
<dbReference type="Proteomes" id="UP000320386">
    <property type="component" value="Chromosome"/>
</dbReference>
<feature type="binding site" evidence="3">
    <location>
        <position position="252"/>
    </location>
    <ligand>
        <name>Mg(2+)</name>
        <dbReference type="ChEBI" id="CHEBI:18420"/>
    </ligand>
</feature>
<dbReference type="GO" id="GO:0030488">
    <property type="term" value="P:tRNA methylation"/>
    <property type="evidence" value="ECO:0007669"/>
    <property type="project" value="TreeGrafter"/>
</dbReference>
<dbReference type="InterPro" id="IPR027266">
    <property type="entry name" value="TrmE/GcvT-like"/>
</dbReference>
<dbReference type="GO" id="GO:0002098">
    <property type="term" value="P:tRNA wobble uridine modification"/>
    <property type="evidence" value="ECO:0007669"/>
    <property type="project" value="TreeGrafter"/>
</dbReference>
<dbReference type="Gene3D" id="3.40.50.300">
    <property type="entry name" value="P-loop containing nucleotide triphosphate hydrolases"/>
    <property type="match status" value="1"/>
</dbReference>
<dbReference type="GO" id="GO:0003924">
    <property type="term" value="F:GTPase activity"/>
    <property type="evidence" value="ECO:0007669"/>
    <property type="project" value="UniProtKB-UniRule"/>
</dbReference>
<feature type="binding site" evidence="3">
    <location>
        <position position="120"/>
    </location>
    <ligand>
        <name>(6S)-5-formyl-5,6,7,8-tetrahydrofolate</name>
        <dbReference type="ChEBI" id="CHEBI:57457"/>
    </ligand>
</feature>
<keyword evidence="3" id="KW-0630">Potassium</keyword>
<dbReference type="Pfam" id="PF12631">
    <property type="entry name" value="MnmE_helical"/>
    <property type="match status" value="1"/>
</dbReference>
<comment type="similarity">
    <text evidence="3">Belongs to the TRAFAC class TrmE-Era-EngA-EngB-Septin-like GTPase superfamily. TrmE GTPase family.</text>
</comment>
<keyword evidence="3" id="KW-0460">Magnesium</keyword>
<keyword evidence="3" id="KW-0479">Metal-binding</keyword>
<dbReference type="InterPro" id="IPR027417">
    <property type="entry name" value="P-loop_NTPase"/>
</dbReference>
<evidence type="ECO:0000259" key="4">
    <source>
        <dbReference type="Pfam" id="PF01926"/>
    </source>
</evidence>
<keyword evidence="8" id="KW-1185">Reference proteome</keyword>
<dbReference type="SUPFAM" id="SSF52540">
    <property type="entry name" value="P-loop containing nucleoside triphosphate hydrolases"/>
    <property type="match status" value="1"/>
</dbReference>
<dbReference type="InterPro" id="IPR027368">
    <property type="entry name" value="MnmE_dom2"/>
</dbReference>
<dbReference type="InterPro" id="IPR006073">
    <property type="entry name" value="GTP-bd"/>
</dbReference>
<protein>
    <recommendedName>
        <fullName evidence="3">tRNA modification GTPase MnmE</fullName>
        <ecNumber evidence="3">3.6.-.-</ecNumber>
    </recommendedName>
</protein>
<comment type="function">
    <text evidence="3">Exhibits a very high intrinsic GTPase hydrolysis rate. Involved in the addition of a carboxymethylaminomethyl (cmnm) group at the wobble position (U34) of certain tRNAs, forming tRNA-cmnm(5)s(2)U34.</text>
</comment>
<dbReference type="CDD" id="cd14858">
    <property type="entry name" value="TrmE_N"/>
    <property type="match status" value="1"/>
</dbReference>
<feature type="domain" description="GTP-binding protein TrmE N-terminal" evidence="5">
    <location>
        <begin position="8"/>
        <end position="120"/>
    </location>
</feature>
<evidence type="ECO:0000313" key="8">
    <source>
        <dbReference type="Proteomes" id="UP000320386"/>
    </source>
</evidence>
<dbReference type="RefSeq" id="WP_145445122.1">
    <property type="nucleotide sequence ID" value="NZ_CP036280.1"/>
</dbReference>
<dbReference type="OrthoDB" id="9805918at2"/>
<evidence type="ECO:0000313" key="7">
    <source>
        <dbReference type="EMBL" id="QDU70982.1"/>
    </source>
</evidence>
<comment type="caution">
    <text evidence="3">Lacks conserved residue(s) required for the propagation of feature annotation.</text>
</comment>
<dbReference type="GO" id="GO:0005525">
    <property type="term" value="F:GTP binding"/>
    <property type="evidence" value="ECO:0007669"/>
    <property type="project" value="UniProtKB-UniRule"/>
</dbReference>
<dbReference type="PANTHER" id="PTHR42714">
    <property type="entry name" value="TRNA MODIFICATION GTPASE GTPBP3"/>
    <property type="match status" value="1"/>
</dbReference>
<dbReference type="SUPFAM" id="SSF116878">
    <property type="entry name" value="TrmE connector domain"/>
    <property type="match status" value="1"/>
</dbReference>
<proteinExistence type="inferred from homology"/>
<accession>A0A518BVH0</accession>
<dbReference type="InterPro" id="IPR004520">
    <property type="entry name" value="GTPase_MnmE"/>
</dbReference>
<dbReference type="Gene3D" id="1.20.120.430">
    <property type="entry name" value="tRNA modification GTPase MnmE domain 2"/>
    <property type="match status" value="1"/>
</dbReference>
<keyword evidence="3 7" id="KW-0378">Hydrolase</keyword>
<dbReference type="Pfam" id="PF01926">
    <property type="entry name" value="MMR_HSR1"/>
    <property type="match status" value="1"/>
</dbReference>
<dbReference type="EC" id="3.6.-.-" evidence="3"/>
<evidence type="ECO:0000256" key="3">
    <source>
        <dbReference type="HAMAP-Rule" id="MF_00379"/>
    </source>
</evidence>
<dbReference type="AlphaFoldDB" id="A0A518BVH0"/>
<gene>
    <name evidence="7" type="primary">mnmE_1</name>
    <name evidence="3" type="synonym">mnmE</name>
    <name evidence="3" type="synonym">trmE</name>
    <name evidence="7" type="ORF">Pan265_08260</name>
</gene>
<dbReference type="GO" id="GO:0046872">
    <property type="term" value="F:metal ion binding"/>
    <property type="evidence" value="ECO:0007669"/>
    <property type="project" value="UniProtKB-KW"/>
</dbReference>
<dbReference type="Pfam" id="PF10396">
    <property type="entry name" value="TrmE_N"/>
    <property type="match status" value="1"/>
</dbReference>
<dbReference type="GO" id="GO:0005829">
    <property type="term" value="C:cytosol"/>
    <property type="evidence" value="ECO:0007669"/>
    <property type="project" value="TreeGrafter"/>
</dbReference>
<feature type="binding site" evidence="3">
    <location>
        <position position="452"/>
    </location>
    <ligand>
        <name>(6S)-5-formyl-5,6,7,8-tetrahydrofolate</name>
        <dbReference type="ChEBI" id="CHEBI:57457"/>
    </ligand>
</feature>
<evidence type="ECO:0000259" key="6">
    <source>
        <dbReference type="Pfam" id="PF12631"/>
    </source>
</evidence>
<evidence type="ECO:0000259" key="5">
    <source>
        <dbReference type="Pfam" id="PF10396"/>
    </source>
</evidence>
<dbReference type="SUPFAM" id="SSF103025">
    <property type="entry name" value="Folate-binding domain"/>
    <property type="match status" value="1"/>
</dbReference>
<dbReference type="PANTHER" id="PTHR42714:SF2">
    <property type="entry name" value="TRNA MODIFICATION GTPASE GTPBP3, MITOCHONDRIAL"/>
    <property type="match status" value="1"/>
</dbReference>